<accession>A0ABM5LYG4</accession>
<dbReference type="SUPFAM" id="SSF55846">
    <property type="entry name" value="N-acetylmuramoyl-L-alanine amidase-like"/>
    <property type="match status" value="1"/>
</dbReference>
<comment type="catalytic activity">
    <reaction evidence="1">
        <text>Hydrolyzes the link between N-acetylmuramoyl residues and L-amino acid residues in certain cell-wall glycopeptides.</text>
        <dbReference type="EC" id="3.5.1.28"/>
    </reaction>
</comment>
<dbReference type="PANTHER" id="PTHR30417">
    <property type="entry name" value="N-ACETYLMURAMOYL-L-ALANINE AMIDASE AMID"/>
    <property type="match status" value="1"/>
</dbReference>
<evidence type="ECO:0000313" key="9">
    <source>
        <dbReference type="Proteomes" id="UP000006867"/>
    </source>
</evidence>
<reference evidence="8 9" key="1">
    <citation type="journal article" date="2011" name="Front. Microbiol.">
        <title>Genomic signatures of strain selection and enhancement in Bacillus atrophaeus var. globigii, a historical biowarfare simulant.</title>
        <authorList>
            <person name="Gibbons H.S."/>
            <person name="Broomall S.M."/>
            <person name="McNew L.A."/>
            <person name="Daligault H."/>
            <person name="Chapman C."/>
            <person name="Bruce D."/>
            <person name="Karavis M."/>
            <person name="Krepps M."/>
            <person name="McGregor P.A."/>
            <person name="Hong C."/>
            <person name="Park K.H."/>
            <person name="Akmal A."/>
            <person name="Feldman A."/>
            <person name="Lin J.S."/>
            <person name="Chang W.E."/>
            <person name="Higgs B.W."/>
            <person name="Demirev P."/>
            <person name="Lindquist J."/>
            <person name="Liem A."/>
            <person name="Fochler E."/>
            <person name="Read T.D."/>
            <person name="Tapia R."/>
            <person name="Johnson S."/>
            <person name="Bishop-Lilly K.A."/>
            <person name="Detter C."/>
            <person name="Han C."/>
            <person name="Sozhamannan S."/>
            <person name="Rosenzweig C.N."/>
            <person name="Skowronski E.W."/>
        </authorList>
    </citation>
    <scope>NUCLEOTIDE SEQUENCE [LARGE SCALE GENOMIC DNA]</scope>
    <source>
        <strain evidence="8 9">1942</strain>
    </source>
</reference>
<dbReference type="EMBL" id="CP002207">
    <property type="protein sequence ID" value="ADP32889.1"/>
    <property type="molecule type" value="Genomic_DNA"/>
</dbReference>
<gene>
    <name evidence="8" type="ordered locus">BATR1942_09780</name>
</gene>
<dbReference type="Pfam" id="PF01510">
    <property type="entry name" value="Amidase_2"/>
    <property type="match status" value="1"/>
</dbReference>
<evidence type="ECO:0000256" key="2">
    <source>
        <dbReference type="ARBA" id="ARBA00011901"/>
    </source>
</evidence>
<dbReference type="Pfam" id="PF19087">
    <property type="entry name" value="DUF5776"/>
    <property type="match status" value="1"/>
</dbReference>
<feature type="domain" description="N-acetylmuramoyl-L-alanine amidase" evidence="7">
    <location>
        <begin position="14"/>
        <end position="159"/>
    </location>
</feature>
<dbReference type="InterPro" id="IPR044081">
    <property type="entry name" value="DUF5776"/>
</dbReference>
<evidence type="ECO:0000256" key="5">
    <source>
        <dbReference type="ARBA" id="ARBA00030881"/>
    </source>
</evidence>
<dbReference type="InterPro" id="IPR036505">
    <property type="entry name" value="Amidase/PGRP_sf"/>
</dbReference>
<organism evidence="8 9">
    <name type="scientific">Bacillus atrophaeus (strain 1942)</name>
    <dbReference type="NCBI Taxonomy" id="720555"/>
    <lineage>
        <taxon>Bacteria</taxon>
        <taxon>Bacillati</taxon>
        <taxon>Bacillota</taxon>
        <taxon>Bacilli</taxon>
        <taxon>Bacillales</taxon>
        <taxon>Bacillaceae</taxon>
        <taxon>Bacillus</taxon>
    </lineage>
</organism>
<dbReference type="EC" id="3.5.1.28" evidence="2"/>
<evidence type="ECO:0000256" key="4">
    <source>
        <dbReference type="ARBA" id="ARBA00023316"/>
    </source>
</evidence>
<evidence type="ECO:0000259" key="7">
    <source>
        <dbReference type="SMART" id="SM00644"/>
    </source>
</evidence>
<dbReference type="InterPro" id="IPR051206">
    <property type="entry name" value="NAMLAA_amidase_2"/>
</dbReference>
<proteinExistence type="predicted"/>
<dbReference type="PANTHER" id="PTHR30417:SF1">
    <property type="entry name" value="N-ACETYLMURAMOYL-L-ALANINE AMIDASE AMID"/>
    <property type="match status" value="1"/>
</dbReference>
<evidence type="ECO:0000313" key="8">
    <source>
        <dbReference type="EMBL" id="ADP32889.1"/>
    </source>
</evidence>
<evidence type="ECO:0000256" key="6">
    <source>
        <dbReference type="ARBA" id="ARBA00032390"/>
    </source>
</evidence>
<protein>
    <recommendedName>
        <fullName evidence="2">N-acetylmuramoyl-L-alanine amidase</fullName>
        <ecNumber evidence="2">3.5.1.28</ecNumber>
    </recommendedName>
    <alternativeName>
        <fullName evidence="6">Autolysin</fullName>
    </alternativeName>
    <alternativeName>
        <fullName evidence="5">Cell wall hydrolase</fullName>
    </alternativeName>
</protein>
<dbReference type="CDD" id="cd06583">
    <property type="entry name" value="PGRP"/>
    <property type="match status" value="1"/>
</dbReference>
<dbReference type="Proteomes" id="UP000006867">
    <property type="component" value="Chromosome"/>
</dbReference>
<dbReference type="InterPro" id="IPR002502">
    <property type="entry name" value="Amidase_domain"/>
</dbReference>
<name>A0ABM5LYG4_BACA1</name>
<dbReference type="Gene3D" id="3.40.80.10">
    <property type="entry name" value="Peptidoglycan recognition protein-like"/>
    <property type="match status" value="1"/>
</dbReference>
<evidence type="ECO:0000256" key="3">
    <source>
        <dbReference type="ARBA" id="ARBA00022801"/>
    </source>
</evidence>
<keyword evidence="4" id="KW-0961">Cell wall biogenesis/degradation</keyword>
<keyword evidence="9" id="KW-1185">Reference proteome</keyword>
<dbReference type="RefSeq" id="WP_004429566.1">
    <property type="nucleotide sequence ID" value="NC_014639.1"/>
</dbReference>
<dbReference type="SMART" id="SM00644">
    <property type="entry name" value="Ami_2"/>
    <property type="match status" value="1"/>
</dbReference>
<keyword evidence="3" id="KW-0378">Hydrolase</keyword>
<evidence type="ECO:0000256" key="1">
    <source>
        <dbReference type="ARBA" id="ARBA00001561"/>
    </source>
</evidence>
<sequence length="262" mass="29089">MASYIKDYVEVNKYTRPDLKLLGVKGIVIHWTATPNASAKNERNYFNGTCIAEKRYASAHIFVDRKEARLIIPLDEVAYHANDKPSKIAKFKATASYYKGGNANLTTIGVEMCVEKNGTIHADTIARAEKVVAELCKQFKLTEKDIYRHYDITGKNCPTPFVSDSSKFTSFKAGVKKLLGSKSTGSKTSTASKSSDSSKKMVIVKAAQLYTYNSADWNDKGLIVKKGEAFTIKRELTVKGSKMYQLKSGLYITANTKYVSVK</sequence>